<evidence type="ECO:0000256" key="1">
    <source>
        <dbReference type="ARBA" id="ARBA00004651"/>
    </source>
</evidence>
<evidence type="ECO:0000256" key="5">
    <source>
        <dbReference type="ARBA" id="ARBA00022989"/>
    </source>
</evidence>
<feature type="non-terminal residue" evidence="8">
    <location>
        <position position="1"/>
    </location>
</feature>
<evidence type="ECO:0000256" key="6">
    <source>
        <dbReference type="ARBA" id="ARBA00023136"/>
    </source>
</evidence>
<keyword evidence="7" id="KW-0675">Receptor</keyword>
<sequence length="103" mass="11489">KNDIKFWREVRVDYNRLSKQCEKLNEVLSDLIVFGFACNLGERNGVMETVYFFSALILVVARTAAVSISGGCLNEASKDLLPILNGVLTEIYNPEVSFVNSVI</sequence>
<keyword evidence="3" id="KW-1003">Cell membrane</keyword>
<reference evidence="8" key="1">
    <citation type="submission" date="2022-03" db="EMBL/GenBank/DDBJ databases">
        <authorList>
            <person name="Sayadi A."/>
        </authorList>
    </citation>
    <scope>NUCLEOTIDE SEQUENCE</scope>
</reference>
<evidence type="ECO:0000256" key="4">
    <source>
        <dbReference type="ARBA" id="ARBA00022692"/>
    </source>
</evidence>
<comment type="subcellular location">
    <subcellularLocation>
        <location evidence="1">Cell membrane</location>
        <topology evidence="1">Multi-pass membrane protein</topology>
    </subcellularLocation>
</comment>
<name>A0A9P0M5N4_ACAOB</name>
<comment type="similarity">
    <text evidence="2">Belongs to the insect chemoreceptor superfamily. Gustatory receptor (GR) family. Gr5a subfamily.</text>
</comment>
<dbReference type="EMBL" id="CAKOFQ010007773">
    <property type="protein sequence ID" value="CAH2007942.1"/>
    <property type="molecule type" value="Genomic_DNA"/>
</dbReference>
<keyword evidence="9" id="KW-1185">Reference proteome</keyword>
<dbReference type="Proteomes" id="UP001152888">
    <property type="component" value="Unassembled WGS sequence"/>
</dbReference>
<gene>
    <name evidence="8" type="ORF">ACAOBT_LOCUS29913</name>
</gene>
<protein>
    <submittedName>
        <fullName evidence="8">Uncharacterized protein</fullName>
    </submittedName>
</protein>
<evidence type="ECO:0000256" key="3">
    <source>
        <dbReference type="ARBA" id="ARBA00022475"/>
    </source>
</evidence>
<dbReference type="PANTHER" id="PTHR21421:SF29">
    <property type="entry name" value="GUSTATORY RECEPTOR 5A FOR TREHALOSE-RELATED"/>
    <property type="match status" value="1"/>
</dbReference>
<keyword evidence="4" id="KW-0812">Transmembrane</keyword>
<evidence type="ECO:0000313" key="9">
    <source>
        <dbReference type="Proteomes" id="UP001152888"/>
    </source>
</evidence>
<accession>A0A9P0M5N4</accession>
<proteinExistence type="inferred from homology"/>
<dbReference type="GO" id="GO:0008527">
    <property type="term" value="F:taste receptor activity"/>
    <property type="evidence" value="ECO:0007669"/>
    <property type="project" value="InterPro"/>
</dbReference>
<dbReference type="AlphaFoldDB" id="A0A9P0M5N4"/>
<dbReference type="InterPro" id="IPR009318">
    <property type="entry name" value="Gustatory_rcpt"/>
</dbReference>
<keyword evidence="5" id="KW-1133">Transmembrane helix</keyword>
<dbReference type="OrthoDB" id="5800391at2759"/>
<organism evidence="8 9">
    <name type="scientific">Acanthoscelides obtectus</name>
    <name type="common">Bean weevil</name>
    <name type="synonym">Bruchus obtectus</name>
    <dbReference type="NCBI Taxonomy" id="200917"/>
    <lineage>
        <taxon>Eukaryota</taxon>
        <taxon>Metazoa</taxon>
        <taxon>Ecdysozoa</taxon>
        <taxon>Arthropoda</taxon>
        <taxon>Hexapoda</taxon>
        <taxon>Insecta</taxon>
        <taxon>Pterygota</taxon>
        <taxon>Neoptera</taxon>
        <taxon>Endopterygota</taxon>
        <taxon>Coleoptera</taxon>
        <taxon>Polyphaga</taxon>
        <taxon>Cucujiformia</taxon>
        <taxon>Chrysomeloidea</taxon>
        <taxon>Chrysomelidae</taxon>
        <taxon>Bruchinae</taxon>
        <taxon>Bruchini</taxon>
        <taxon>Acanthoscelides</taxon>
    </lineage>
</organism>
<comment type="caution">
    <text evidence="8">The sequence shown here is derived from an EMBL/GenBank/DDBJ whole genome shotgun (WGS) entry which is preliminary data.</text>
</comment>
<dbReference type="GO" id="GO:0005886">
    <property type="term" value="C:plasma membrane"/>
    <property type="evidence" value="ECO:0007669"/>
    <property type="project" value="UniProtKB-SubCell"/>
</dbReference>
<evidence type="ECO:0000256" key="7">
    <source>
        <dbReference type="ARBA" id="ARBA00023170"/>
    </source>
</evidence>
<dbReference type="Pfam" id="PF06151">
    <property type="entry name" value="Trehalose_recp"/>
    <property type="match status" value="1"/>
</dbReference>
<dbReference type="PANTHER" id="PTHR21421">
    <property type="entry name" value="GUSTATORY RECEPTOR"/>
    <property type="match status" value="1"/>
</dbReference>
<evidence type="ECO:0000256" key="2">
    <source>
        <dbReference type="ARBA" id="ARBA00005327"/>
    </source>
</evidence>
<evidence type="ECO:0000313" key="8">
    <source>
        <dbReference type="EMBL" id="CAH2007942.1"/>
    </source>
</evidence>
<dbReference type="GO" id="GO:0050916">
    <property type="term" value="P:sensory perception of sweet taste"/>
    <property type="evidence" value="ECO:0007669"/>
    <property type="project" value="UniProtKB-ARBA"/>
</dbReference>
<keyword evidence="6" id="KW-0472">Membrane</keyword>